<comment type="function">
    <text evidence="8">Catalyzes the condensation of pantoate with beta-alanine in an ATP-dependent reaction via a pantoyl-adenylate intermediate.</text>
</comment>
<dbReference type="Gene3D" id="3.30.1300.10">
    <property type="entry name" value="Pantoate-beta-alanine ligase, C-terminal domain"/>
    <property type="match status" value="1"/>
</dbReference>
<dbReference type="GO" id="GO:0016874">
    <property type="term" value="F:ligase activity"/>
    <property type="evidence" value="ECO:0007669"/>
    <property type="project" value="UniProtKB-KW"/>
</dbReference>
<keyword evidence="10" id="KW-1185">Reference proteome</keyword>
<comment type="miscellaneous">
    <text evidence="8">The reaction proceeds by a bi uni uni bi ping pong mechanism.</text>
</comment>
<feature type="binding site" evidence="8">
    <location>
        <position position="64"/>
    </location>
    <ligand>
        <name>beta-alanine</name>
        <dbReference type="ChEBI" id="CHEBI:57966"/>
    </ligand>
</feature>
<feature type="binding site" evidence="8">
    <location>
        <begin position="188"/>
        <end position="191"/>
    </location>
    <ligand>
        <name>ATP</name>
        <dbReference type="ChEBI" id="CHEBI:30616"/>
    </ligand>
</feature>
<keyword evidence="3 8" id="KW-0436">Ligase</keyword>
<dbReference type="SUPFAM" id="SSF52374">
    <property type="entry name" value="Nucleotidylyl transferase"/>
    <property type="match status" value="1"/>
</dbReference>
<comment type="similarity">
    <text evidence="2 8">Belongs to the pantothenate synthetase family.</text>
</comment>
<dbReference type="EMBL" id="CP019454">
    <property type="protein sequence ID" value="AUW93640.1"/>
    <property type="molecule type" value="Genomic_DNA"/>
</dbReference>
<comment type="pathway">
    <text evidence="1 8">Cofactor biosynthesis; (R)-pantothenate biosynthesis; (R)-pantothenate from (R)-pantoate and beta-alanine: step 1/1.</text>
</comment>
<dbReference type="InterPro" id="IPR042176">
    <property type="entry name" value="Pantoate_ligase_C"/>
</dbReference>
<evidence type="ECO:0000313" key="9">
    <source>
        <dbReference type="EMBL" id="AUW93640.1"/>
    </source>
</evidence>
<dbReference type="CDD" id="cd00560">
    <property type="entry name" value="PanC"/>
    <property type="match status" value="1"/>
</dbReference>
<evidence type="ECO:0000256" key="3">
    <source>
        <dbReference type="ARBA" id="ARBA00022598"/>
    </source>
</evidence>
<proteinExistence type="inferred from homology"/>
<feature type="active site" description="Proton donor" evidence="8">
    <location>
        <position position="40"/>
    </location>
</feature>
<dbReference type="Pfam" id="PF02569">
    <property type="entry name" value="Pantoate_ligase"/>
    <property type="match status" value="1"/>
</dbReference>
<dbReference type="NCBIfam" id="TIGR00018">
    <property type="entry name" value="panC"/>
    <property type="match status" value="1"/>
</dbReference>
<dbReference type="PANTHER" id="PTHR21299">
    <property type="entry name" value="CYTIDYLATE KINASE/PANTOATE-BETA-ALANINE LIGASE"/>
    <property type="match status" value="1"/>
</dbReference>
<dbReference type="InterPro" id="IPR004821">
    <property type="entry name" value="Cyt_trans-like"/>
</dbReference>
<keyword evidence="6 8" id="KW-0067">ATP-binding</keyword>
<dbReference type="Proteomes" id="UP000325292">
    <property type="component" value="Chromosome"/>
</dbReference>
<dbReference type="Gene3D" id="3.40.50.620">
    <property type="entry name" value="HUPs"/>
    <property type="match status" value="1"/>
</dbReference>
<evidence type="ECO:0000256" key="8">
    <source>
        <dbReference type="HAMAP-Rule" id="MF_00158"/>
    </source>
</evidence>
<accession>A0ABN5GYT2</accession>
<protein>
    <recommendedName>
        <fullName evidence="8">Pantothenate synthetase</fullName>
        <shortName evidence="8">PS</shortName>
        <ecNumber evidence="8">6.3.2.1</ecNumber>
    </recommendedName>
    <alternativeName>
        <fullName evidence="8">Pantoate--beta-alanine ligase</fullName>
    </alternativeName>
    <alternativeName>
        <fullName evidence="8">Pantoate-activating enzyme</fullName>
    </alternativeName>
</protein>
<feature type="binding site" evidence="8">
    <location>
        <position position="157"/>
    </location>
    <ligand>
        <name>(R)-pantoate</name>
        <dbReference type="ChEBI" id="CHEBI:15980"/>
    </ligand>
</feature>
<reference evidence="9 10" key="1">
    <citation type="journal article" date="2019" name="Sci. Rep.">
        <title>Sulfobacillus thermotolerans: new insights into resistance and metabolic capacities of acidophilic chemolithotrophs.</title>
        <authorList>
            <person name="Panyushkina A.E."/>
            <person name="Babenko V.V."/>
            <person name="Nikitina A.S."/>
            <person name="Selezneva O.V."/>
            <person name="Tsaplina I.A."/>
            <person name="Letarova M.A."/>
            <person name="Kostryukova E.S."/>
            <person name="Letarov A.V."/>
        </authorList>
    </citation>
    <scope>NUCLEOTIDE SEQUENCE [LARGE SCALE GENOMIC DNA]</scope>
    <source>
        <strain evidence="9 10">Kr1</strain>
    </source>
</reference>
<feature type="binding site" evidence="8">
    <location>
        <position position="180"/>
    </location>
    <ligand>
        <name>ATP</name>
        <dbReference type="ChEBI" id="CHEBI:30616"/>
    </ligand>
</feature>
<evidence type="ECO:0000256" key="4">
    <source>
        <dbReference type="ARBA" id="ARBA00022655"/>
    </source>
</evidence>
<keyword evidence="8" id="KW-0963">Cytoplasm</keyword>
<evidence type="ECO:0000256" key="6">
    <source>
        <dbReference type="ARBA" id="ARBA00022840"/>
    </source>
</evidence>
<evidence type="ECO:0000313" key="10">
    <source>
        <dbReference type="Proteomes" id="UP000325292"/>
    </source>
</evidence>
<organism evidence="9 10">
    <name type="scientific">Sulfobacillus thermotolerans</name>
    <dbReference type="NCBI Taxonomy" id="338644"/>
    <lineage>
        <taxon>Bacteria</taxon>
        <taxon>Bacillati</taxon>
        <taxon>Bacillota</taxon>
        <taxon>Clostridia</taxon>
        <taxon>Eubacteriales</taxon>
        <taxon>Clostridiales Family XVII. Incertae Sedis</taxon>
        <taxon>Sulfobacillus</taxon>
    </lineage>
</organism>
<gene>
    <name evidence="8" type="primary">panC</name>
    <name evidence="9" type="ORF">BXT84_06535</name>
</gene>
<comment type="subunit">
    <text evidence="8">Homodimer.</text>
</comment>
<comment type="subcellular location">
    <subcellularLocation>
        <location evidence="8">Cytoplasm</location>
    </subcellularLocation>
</comment>
<dbReference type="EC" id="6.3.2.1" evidence="8"/>
<evidence type="ECO:0000256" key="5">
    <source>
        <dbReference type="ARBA" id="ARBA00022741"/>
    </source>
</evidence>
<dbReference type="NCBIfam" id="TIGR00125">
    <property type="entry name" value="cyt_tran_rel"/>
    <property type="match status" value="1"/>
</dbReference>
<sequence length="292" mass="32710">MNQVRQIKTVAELRAFRQEVGRHPQRVALVPTMGALHQGHLALVKAAWDRCEQVIVSIFVNPMQFGPHEDYGRYPRTLDHDMELLSAYPGTVVFTPSVEEMYPTGPSWTIVSIPRMTGTMCGLHRPGHFEGVCTVVAKLFNIIQPDMAFFGQKDGQQLAIIRKMAADLNFPVEIVAVPTVREPSGLALSSRNQYLDSEDLRRAPRLYQALRQARDRFEQGERTGSVLLDVVHNVLADADITPEYIALVDYHTLEPVEQITDRPVMLALAAQIGKARLIDNVVLTGSEKPRHP</sequence>
<dbReference type="PANTHER" id="PTHR21299:SF1">
    <property type="entry name" value="PANTOATE--BETA-ALANINE LIGASE"/>
    <property type="match status" value="1"/>
</dbReference>
<feature type="binding site" evidence="8">
    <location>
        <position position="64"/>
    </location>
    <ligand>
        <name>(R)-pantoate</name>
        <dbReference type="ChEBI" id="CHEBI:15980"/>
    </ligand>
</feature>
<keyword evidence="4 8" id="KW-0566">Pantothenate biosynthesis</keyword>
<name>A0ABN5GYT2_9FIRM</name>
<feature type="binding site" evidence="8">
    <location>
        <begin position="33"/>
        <end position="40"/>
    </location>
    <ligand>
        <name>ATP</name>
        <dbReference type="ChEBI" id="CHEBI:30616"/>
    </ligand>
</feature>
<dbReference type="HAMAP" id="MF_00158">
    <property type="entry name" value="PanC"/>
    <property type="match status" value="1"/>
</dbReference>
<dbReference type="InterPro" id="IPR003721">
    <property type="entry name" value="Pantoate_ligase"/>
</dbReference>
<feature type="binding site" evidence="8">
    <location>
        <begin position="151"/>
        <end position="154"/>
    </location>
    <ligand>
        <name>ATP</name>
        <dbReference type="ChEBI" id="CHEBI:30616"/>
    </ligand>
</feature>
<evidence type="ECO:0000256" key="2">
    <source>
        <dbReference type="ARBA" id="ARBA00009256"/>
    </source>
</evidence>
<evidence type="ECO:0000256" key="1">
    <source>
        <dbReference type="ARBA" id="ARBA00004990"/>
    </source>
</evidence>
<evidence type="ECO:0000256" key="7">
    <source>
        <dbReference type="ARBA" id="ARBA00048258"/>
    </source>
</evidence>
<dbReference type="InterPro" id="IPR014729">
    <property type="entry name" value="Rossmann-like_a/b/a_fold"/>
</dbReference>
<keyword evidence="5 8" id="KW-0547">Nucleotide-binding</keyword>
<comment type="catalytic activity">
    <reaction evidence="7 8">
        <text>(R)-pantoate + beta-alanine + ATP = (R)-pantothenate + AMP + diphosphate + H(+)</text>
        <dbReference type="Rhea" id="RHEA:10912"/>
        <dbReference type="ChEBI" id="CHEBI:15378"/>
        <dbReference type="ChEBI" id="CHEBI:15980"/>
        <dbReference type="ChEBI" id="CHEBI:29032"/>
        <dbReference type="ChEBI" id="CHEBI:30616"/>
        <dbReference type="ChEBI" id="CHEBI:33019"/>
        <dbReference type="ChEBI" id="CHEBI:57966"/>
        <dbReference type="ChEBI" id="CHEBI:456215"/>
        <dbReference type="EC" id="6.3.2.1"/>
    </reaction>
</comment>